<accession>A0A6J5NKS4</accession>
<proteinExistence type="predicted"/>
<sequence length="94" mass="10832">MSSKYPFIPPHLEKGLEDISIPLIDLLHGHLKVAMLDAEVELESKKEQEEESGEAMDSMERTYAEGYMDALTELYCLTYNLSIDRKNIEENYFA</sequence>
<protein>
    <submittedName>
        <fullName evidence="1">Uncharacterized protein</fullName>
    </submittedName>
</protein>
<dbReference type="EMBL" id="LR796651">
    <property type="protein sequence ID" value="CAB4158031.1"/>
    <property type="molecule type" value="Genomic_DNA"/>
</dbReference>
<name>A0A6J5NKS4_9CAUD</name>
<gene>
    <name evidence="1" type="ORF">UFOVP694_99</name>
</gene>
<reference evidence="1" key="1">
    <citation type="submission" date="2020-04" db="EMBL/GenBank/DDBJ databases">
        <authorList>
            <person name="Chiriac C."/>
            <person name="Salcher M."/>
            <person name="Ghai R."/>
            <person name="Kavagutti S V."/>
        </authorList>
    </citation>
    <scope>NUCLEOTIDE SEQUENCE</scope>
</reference>
<organism evidence="1">
    <name type="scientific">uncultured Caudovirales phage</name>
    <dbReference type="NCBI Taxonomy" id="2100421"/>
    <lineage>
        <taxon>Viruses</taxon>
        <taxon>Duplodnaviria</taxon>
        <taxon>Heunggongvirae</taxon>
        <taxon>Uroviricota</taxon>
        <taxon>Caudoviricetes</taxon>
        <taxon>Peduoviridae</taxon>
        <taxon>Maltschvirus</taxon>
        <taxon>Maltschvirus maltsch</taxon>
    </lineage>
</organism>
<evidence type="ECO:0000313" key="1">
    <source>
        <dbReference type="EMBL" id="CAB4158031.1"/>
    </source>
</evidence>